<reference evidence="13 14" key="1">
    <citation type="journal article" date="2018" name="Gigascience">
        <title>Genomes of trombidid mites reveal novel predicted allergens and laterally-transferred genes associated with secondary metabolism.</title>
        <authorList>
            <person name="Dong X."/>
            <person name="Chaisiri K."/>
            <person name="Xia D."/>
            <person name="Armstrong S.D."/>
            <person name="Fang Y."/>
            <person name="Donnelly M.J."/>
            <person name="Kadowaki T."/>
            <person name="McGarry J.W."/>
            <person name="Darby A.C."/>
            <person name="Makepeace B.L."/>
        </authorList>
    </citation>
    <scope>NUCLEOTIDE SEQUENCE [LARGE SCALE GENOMIC DNA]</scope>
    <source>
        <strain evidence="13">UoL-UT</strain>
    </source>
</reference>
<evidence type="ECO:0000256" key="1">
    <source>
        <dbReference type="ARBA" id="ARBA00001198"/>
    </source>
</evidence>
<evidence type="ECO:0000256" key="2">
    <source>
        <dbReference type="ARBA" id="ARBA00004123"/>
    </source>
</evidence>
<dbReference type="Gene3D" id="3.60.20.10">
    <property type="entry name" value="Glutamine Phosphoribosylpyrophosphate, subunit 1, domain 1"/>
    <property type="match status" value="1"/>
</dbReference>
<dbReference type="CDD" id="cd03763">
    <property type="entry name" value="proteasome_beta_type_7"/>
    <property type="match status" value="1"/>
</dbReference>
<comment type="subcellular location">
    <subcellularLocation>
        <location evidence="2">Nucleus</location>
    </subcellularLocation>
</comment>
<evidence type="ECO:0000256" key="5">
    <source>
        <dbReference type="ARBA" id="ARBA00022670"/>
    </source>
</evidence>
<dbReference type="Pfam" id="PF00227">
    <property type="entry name" value="Proteasome"/>
    <property type="match status" value="1"/>
</dbReference>
<evidence type="ECO:0000256" key="10">
    <source>
        <dbReference type="ARBA" id="ARBA00026071"/>
    </source>
</evidence>
<evidence type="ECO:0000256" key="8">
    <source>
        <dbReference type="ARBA" id="ARBA00022942"/>
    </source>
</evidence>
<keyword evidence="7" id="KW-0378">Hydrolase</keyword>
<dbReference type="VEuPathDB" id="VectorBase:LDEU005511"/>
<name>A0A443SG76_9ACAR</name>
<dbReference type="STRING" id="299467.A0A443SG76"/>
<evidence type="ECO:0000256" key="9">
    <source>
        <dbReference type="ARBA" id="ARBA00023242"/>
    </source>
</evidence>
<dbReference type="PROSITE" id="PS51476">
    <property type="entry name" value="PROTEASOME_BETA_2"/>
    <property type="match status" value="1"/>
</dbReference>
<evidence type="ECO:0000313" key="13">
    <source>
        <dbReference type="EMBL" id="RWS26528.1"/>
    </source>
</evidence>
<protein>
    <recommendedName>
        <fullName evidence="3">proteasome endopeptidase complex</fullName>
        <ecNumber evidence="3">3.4.25.1</ecNumber>
    </recommendedName>
</protein>
<dbReference type="PANTHER" id="PTHR32194">
    <property type="entry name" value="METALLOPROTEASE TLDD"/>
    <property type="match status" value="1"/>
</dbReference>
<evidence type="ECO:0000256" key="11">
    <source>
        <dbReference type="PIRSR" id="PIRSR600243-1"/>
    </source>
</evidence>
<dbReference type="SUPFAM" id="SSF56235">
    <property type="entry name" value="N-terminal nucleophile aminohydrolases (Ntn hydrolases)"/>
    <property type="match status" value="1"/>
</dbReference>
<evidence type="ECO:0000256" key="4">
    <source>
        <dbReference type="ARBA" id="ARBA00022490"/>
    </source>
</evidence>
<comment type="catalytic activity">
    <reaction evidence="1">
        <text>Cleavage of peptide bonds with very broad specificity.</text>
        <dbReference type="EC" id="3.4.25.1"/>
    </reaction>
</comment>
<dbReference type="InterPro" id="IPR023333">
    <property type="entry name" value="Proteasome_suB-type"/>
</dbReference>
<feature type="active site" description="Nucleophile" evidence="11">
    <location>
        <position position="39"/>
    </location>
</feature>
<keyword evidence="9" id="KW-0539">Nucleus</keyword>
<comment type="caution">
    <text evidence="13">The sequence shown here is derived from an EMBL/GenBank/DDBJ whole genome shotgun (WGS) entry which is preliminary data.</text>
</comment>
<gene>
    <name evidence="13" type="ORF">B4U80_01364</name>
</gene>
<dbReference type="InterPro" id="IPR024689">
    <property type="entry name" value="Proteasome_bsu_C"/>
</dbReference>
<dbReference type="Pfam" id="PF12465">
    <property type="entry name" value="Pr_beta_C"/>
    <property type="match status" value="1"/>
</dbReference>
<evidence type="ECO:0000256" key="7">
    <source>
        <dbReference type="ARBA" id="ARBA00022801"/>
    </source>
</evidence>
<dbReference type="AlphaFoldDB" id="A0A443SG76"/>
<dbReference type="Proteomes" id="UP000288716">
    <property type="component" value="Unassembled WGS sequence"/>
</dbReference>
<keyword evidence="8 13" id="KW-0647">Proteasome</keyword>
<dbReference type="OrthoDB" id="429533at2759"/>
<dbReference type="GO" id="GO:0005634">
    <property type="term" value="C:nucleus"/>
    <property type="evidence" value="ECO:0007669"/>
    <property type="project" value="UniProtKB-SubCell"/>
</dbReference>
<keyword evidence="6" id="KW-0888">Threonine protease</keyword>
<keyword evidence="14" id="KW-1185">Reference proteome</keyword>
<dbReference type="InterPro" id="IPR000243">
    <property type="entry name" value="Pept_T1A_subB"/>
</dbReference>
<keyword evidence="5" id="KW-0645">Protease</keyword>
<dbReference type="PANTHER" id="PTHR32194:SF4">
    <property type="entry name" value="PROTEASOME SUBUNIT BETA TYPE-7"/>
    <property type="match status" value="1"/>
</dbReference>
<evidence type="ECO:0000313" key="14">
    <source>
        <dbReference type="Proteomes" id="UP000288716"/>
    </source>
</evidence>
<dbReference type="EC" id="3.4.25.1" evidence="3"/>
<dbReference type="EMBL" id="NCKV01002676">
    <property type="protein sequence ID" value="RWS26528.1"/>
    <property type="molecule type" value="Genomic_DNA"/>
</dbReference>
<evidence type="ECO:0000259" key="12">
    <source>
        <dbReference type="Pfam" id="PF12465"/>
    </source>
</evidence>
<accession>A0A443SG76</accession>
<comment type="subunit">
    <text evidence="10">The 26S proteasome consists of a 20S proteasome core and two 19S regulatory subunits. The 20S proteasome core is composed of 28 subunits that are arranged in four stacked rings, resulting in a barrel-shaped structure. The two end rings are each formed by seven alpha subunits, and the two central rings are each formed by seven beta subunits. The catalytic chamber with the active sites is on the inside of the barrel.</text>
</comment>
<keyword evidence="4" id="KW-0963">Cytoplasm</keyword>
<proteinExistence type="predicted"/>
<dbReference type="InterPro" id="IPR001353">
    <property type="entry name" value="Proteasome_sua/b"/>
</dbReference>
<evidence type="ECO:0000256" key="3">
    <source>
        <dbReference type="ARBA" id="ARBA00012039"/>
    </source>
</evidence>
<evidence type="ECO:0000256" key="6">
    <source>
        <dbReference type="ARBA" id="ARBA00022698"/>
    </source>
</evidence>
<dbReference type="GO" id="GO:0005839">
    <property type="term" value="C:proteasome core complex"/>
    <property type="evidence" value="ECO:0007669"/>
    <property type="project" value="InterPro"/>
</dbReference>
<organism evidence="13 14">
    <name type="scientific">Leptotrombidium deliense</name>
    <dbReference type="NCBI Taxonomy" id="299467"/>
    <lineage>
        <taxon>Eukaryota</taxon>
        <taxon>Metazoa</taxon>
        <taxon>Ecdysozoa</taxon>
        <taxon>Arthropoda</taxon>
        <taxon>Chelicerata</taxon>
        <taxon>Arachnida</taxon>
        <taxon>Acari</taxon>
        <taxon>Acariformes</taxon>
        <taxon>Trombidiformes</taxon>
        <taxon>Prostigmata</taxon>
        <taxon>Anystina</taxon>
        <taxon>Parasitengona</taxon>
        <taxon>Trombiculoidea</taxon>
        <taxon>Trombiculidae</taxon>
        <taxon>Leptotrombidium</taxon>
    </lineage>
</organism>
<sequence length="275" mass="29855">MTALLPELPKAGFCFENFQRNEMLKSKGMCVPKMTKTGTTIVGICLKDTIILGADTRATAGDIIATKKCEKIHYLNPNMRACGAGTAADNDYVTRMLSSQLELHRLNTGKPVPVVAAVRMVRQYLFRYQGYVGAAMIIGGVDNSGPHLYAISPHGCSSKAPYVAYGSGSLAAYACLEANWKDNMTVEEGTKLVRDAIAAGIFNDLGSGNNIDICIITKAGVDMKRAYEEACVKGKRIGNYLFKPGTTAILSRQEIPLEVEEVIVRHFEEKMDTSA</sequence>
<dbReference type="PRINTS" id="PR00141">
    <property type="entry name" value="PROTEASOME"/>
</dbReference>
<feature type="domain" description="Proteasome beta subunit C-terminal" evidence="12">
    <location>
        <begin position="230"/>
        <end position="262"/>
    </location>
</feature>
<dbReference type="GO" id="GO:0005737">
    <property type="term" value="C:cytoplasm"/>
    <property type="evidence" value="ECO:0007669"/>
    <property type="project" value="TreeGrafter"/>
</dbReference>
<dbReference type="GO" id="GO:0004298">
    <property type="term" value="F:threonine-type endopeptidase activity"/>
    <property type="evidence" value="ECO:0007669"/>
    <property type="project" value="UniProtKB-KW"/>
</dbReference>
<dbReference type="GO" id="GO:0051603">
    <property type="term" value="P:proteolysis involved in protein catabolic process"/>
    <property type="evidence" value="ECO:0007669"/>
    <property type="project" value="InterPro"/>
</dbReference>
<dbReference type="InterPro" id="IPR029055">
    <property type="entry name" value="Ntn_hydrolases_N"/>
</dbReference>